<dbReference type="Proteomes" id="UP000693672">
    <property type="component" value="Unassembled WGS sequence"/>
</dbReference>
<organism evidence="1 2">
    <name type="scientific">Paenibacillus solanacearum</name>
    <dbReference type="NCBI Taxonomy" id="2048548"/>
    <lineage>
        <taxon>Bacteria</taxon>
        <taxon>Bacillati</taxon>
        <taxon>Bacillota</taxon>
        <taxon>Bacilli</taxon>
        <taxon>Bacillales</taxon>
        <taxon>Paenibacillaceae</taxon>
        <taxon>Paenibacillus</taxon>
    </lineage>
</organism>
<accession>A0A916NLK0</accession>
<dbReference type="InterPro" id="IPR027056">
    <property type="entry name" value="Gluconate_2DH_su3"/>
</dbReference>
<comment type="caution">
    <text evidence="1">The sequence shown here is derived from an EMBL/GenBank/DDBJ whole genome shotgun (WGS) entry which is preliminary data.</text>
</comment>
<evidence type="ECO:0000313" key="2">
    <source>
        <dbReference type="Proteomes" id="UP000693672"/>
    </source>
</evidence>
<protein>
    <recommendedName>
        <fullName evidence="3">Gluconate 2-dehydrogenase subunit 3 family protein</fullName>
    </recommendedName>
</protein>
<name>A0A916NLK0_9BACL</name>
<dbReference type="RefSeq" id="WP_218095409.1">
    <property type="nucleotide sequence ID" value="NZ_CAJVAS010000044.1"/>
</dbReference>
<dbReference type="AlphaFoldDB" id="A0A916NLK0"/>
<evidence type="ECO:0008006" key="3">
    <source>
        <dbReference type="Google" id="ProtNLM"/>
    </source>
</evidence>
<dbReference type="EMBL" id="CAJVAS010000044">
    <property type="protein sequence ID" value="CAG7648809.1"/>
    <property type="molecule type" value="Genomic_DNA"/>
</dbReference>
<evidence type="ECO:0000313" key="1">
    <source>
        <dbReference type="EMBL" id="CAG7648809.1"/>
    </source>
</evidence>
<sequence>MKRTSRYPFFDVMNEQMTWDNHTRAIINSRTHPKGEHAFLTTVEAEMLRSWCSLLMDDARPEVMQHVIDHFDQTLVSSQESQRKYGEPPLPQLIRDGLHALDQACQSMFTEHFFHLETPRQLQIMTEISEGQAAPAEYWKSVPQTAFFLKMLSTTIDAYYSHPKIWSDIGYAGPAYPRGYIRMDLGQLDPWEPKEDTKKNEA</sequence>
<keyword evidence="2" id="KW-1185">Reference proteome</keyword>
<reference evidence="1" key="1">
    <citation type="submission" date="2021-06" db="EMBL/GenBank/DDBJ databases">
        <authorList>
            <person name="Criscuolo A."/>
        </authorList>
    </citation>
    <scope>NUCLEOTIDE SEQUENCE</scope>
    <source>
        <strain evidence="1">CIP111600</strain>
    </source>
</reference>
<gene>
    <name evidence="1" type="ORF">PAESOLCIP111_05704</name>
</gene>
<dbReference type="Pfam" id="PF13618">
    <property type="entry name" value="Gluconate_2-dh3"/>
    <property type="match status" value="1"/>
</dbReference>
<proteinExistence type="predicted"/>